<gene>
    <name evidence="2" type="ORF">HNQ70_003180</name>
</gene>
<comment type="caution">
    <text evidence="2">The sequence shown here is derived from an EMBL/GenBank/DDBJ whole genome shotgun (WGS) entry which is preliminary data.</text>
</comment>
<dbReference type="RefSeq" id="WP_183969469.1">
    <property type="nucleotide sequence ID" value="NZ_BAABEW010000024.1"/>
</dbReference>
<keyword evidence="1" id="KW-1133">Transmembrane helix</keyword>
<keyword evidence="1" id="KW-0472">Membrane</keyword>
<organism evidence="2 3">
    <name type="scientific">Quisquiliibacterium transsilvanicum</name>
    <dbReference type="NCBI Taxonomy" id="1549638"/>
    <lineage>
        <taxon>Bacteria</taxon>
        <taxon>Pseudomonadati</taxon>
        <taxon>Pseudomonadota</taxon>
        <taxon>Betaproteobacteria</taxon>
        <taxon>Burkholderiales</taxon>
        <taxon>Burkholderiaceae</taxon>
        <taxon>Quisquiliibacterium</taxon>
    </lineage>
</organism>
<name>A0A7W8HJC8_9BURK</name>
<dbReference type="Pfam" id="PF11137">
    <property type="entry name" value="DUF2909"/>
    <property type="match status" value="1"/>
</dbReference>
<feature type="transmembrane region" description="Helical" evidence="1">
    <location>
        <begin position="37"/>
        <end position="60"/>
    </location>
</feature>
<evidence type="ECO:0000313" key="2">
    <source>
        <dbReference type="EMBL" id="MBB5273152.1"/>
    </source>
</evidence>
<protein>
    <recommendedName>
        <fullName evidence="4">Twin transmembrane helix small protein</fullName>
    </recommendedName>
</protein>
<feature type="transmembrane region" description="Helical" evidence="1">
    <location>
        <begin position="6"/>
        <end position="25"/>
    </location>
</feature>
<evidence type="ECO:0000256" key="1">
    <source>
        <dbReference type="SAM" id="Phobius"/>
    </source>
</evidence>
<dbReference type="InterPro" id="IPR021313">
    <property type="entry name" value="DUF2909"/>
</dbReference>
<dbReference type="EMBL" id="JACHGB010000006">
    <property type="protein sequence ID" value="MBB5273152.1"/>
    <property type="molecule type" value="Genomic_DNA"/>
</dbReference>
<evidence type="ECO:0008006" key="4">
    <source>
        <dbReference type="Google" id="ProtNLM"/>
    </source>
</evidence>
<dbReference type="NCBIfam" id="NF033233">
    <property type="entry name" value="twin_helix"/>
    <property type="match status" value="1"/>
</dbReference>
<proteinExistence type="predicted"/>
<keyword evidence="1" id="KW-0812">Transmembrane</keyword>
<accession>A0A7W8HJC8</accession>
<reference evidence="2 3" key="1">
    <citation type="submission" date="2020-08" db="EMBL/GenBank/DDBJ databases">
        <title>Genomic Encyclopedia of Type Strains, Phase IV (KMG-IV): sequencing the most valuable type-strain genomes for metagenomic binning, comparative biology and taxonomic classification.</title>
        <authorList>
            <person name="Goeker M."/>
        </authorList>
    </citation>
    <scope>NUCLEOTIDE SEQUENCE [LARGE SCALE GENOMIC DNA]</scope>
    <source>
        <strain evidence="2 3">DSM 29781</strain>
    </source>
</reference>
<dbReference type="Proteomes" id="UP000532440">
    <property type="component" value="Unassembled WGS sequence"/>
</dbReference>
<sequence>MKWVIVVAFILIIGSLMSAMVFLIRDRGRTRNVVRALALRVGFSIALFLLILLGHQLGWIEAGGVPVGRLR</sequence>
<dbReference type="AlphaFoldDB" id="A0A7W8HJC8"/>
<keyword evidence="3" id="KW-1185">Reference proteome</keyword>
<evidence type="ECO:0000313" key="3">
    <source>
        <dbReference type="Proteomes" id="UP000532440"/>
    </source>
</evidence>